<accession>A0A9P0CGL4</accession>
<feature type="compositionally biased region" description="Basic and acidic residues" evidence="1">
    <location>
        <begin position="128"/>
        <end position="139"/>
    </location>
</feature>
<name>A0A9P0CGL4_9CUCU</name>
<organism evidence="2 3">
    <name type="scientific">Psylliodes chrysocephalus</name>
    <dbReference type="NCBI Taxonomy" id="3402493"/>
    <lineage>
        <taxon>Eukaryota</taxon>
        <taxon>Metazoa</taxon>
        <taxon>Ecdysozoa</taxon>
        <taxon>Arthropoda</taxon>
        <taxon>Hexapoda</taxon>
        <taxon>Insecta</taxon>
        <taxon>Pterygota</taxon>
        <taxon>Neoptera</taxon>
        <taxon>Endopterygota</taxon>
        <taxon>Coleoptera</taxon>
        <taxon>Polyphaga</taxon>
        <taxon>Cucujiformia</taxon>
        <taxon>Chrysomeloidea</taxon>
        <taxon>Chrysomelidae</taxon>
        <taxon>Galerucinae</taxon>
        <taxon>Alticini</taxon>
        <taxon>Psylliodes</taxon>
    </lineage>
</organism>
<protein>
    <submittedName>
        <fullName evidence="2">Uncharacterized protein</fullName>
    </submittedName>
</protein>
<dbReference type="EMBL" id="OV651813">
    <property type="protein sequence ID" value="CAH1098880.1"/>
    <property type="molecule type" value="Genomic_DNA"/>
</dbReference>
<evidence type="ECO:0000313" key="2">
    <source>
        <dbReference type="EMBL" id="CAH1098880.1"/>
    </source>
</evidence>
<dbReference type="OrthoDB" id="7890494at2759"/>
<gene>
    <name evidence="2" type="ORF">PSYICH_LOCUS393</name>
</gene>
<reference evidence="2" key="1">
    <citation type="submission" date="2022-01" db="EMBL/GenBank/DDBJ databases">
        <authorList>
            <person name="King R."/>
        </authorList>
    </citation>
    <scope>NUCLEOTIDE SEQUENCE</scope>
</reference>
<keyword evidence="3" id="KW-1185">Reference proteome</keyword>
<dbReference type="Proteomes" id="UP001153636">
    <property type="component" value="Chromosome 1"/>
</dbReference>
<proteinExistence type="predicted"/>
<evidence type="ECO:0000256" key="1">
    <source>
        <dbReference type="SAM" id="MobiDB-lite"/>
    </source>
</evidence>
<feature type="compositionally biased region" description="Polar residues" evidence="1">
    <location>
        <begin position="152"/>
        <end position="161"/>
    </location>
</feature>
<evidence type="ECO:0000313" key="3">
    <source>
        <dbReference type="Proteomes" id="UP001153636"/>
    </source>
</evidence>
<dbReference type="AlphaFoldDB" id="A0A9P0CGL4"/>
<sequence>MSNIKGGLVCAARNCPNKTYNCKLSFFGFPKDERSSDSARLETYSREFPTETTARIVPVNHWNHGSQVCVNHKSQFSNQVAVMMTFESPRSRTSHAAEEEGVPQGWMCKRLYFNVECSTIGKTELVKEEQEDFETKNDSSDSDFECDLGTPKTLNQDDLED</sequence>
<feature type="region of interest" description="Disordered" evidence="1">
    <location>
        <begin position="128"/>
        <end position="161"/>
    </location>
</feature>